<evidence type="ECO:0000313" key="6">
    <source>
        <dbReference type="Proteomes" id="UP001054892"/>
    </source>
</evidence>
<dbReference type="RefSeq" id="WP_173179352.1">
    <property type="nucleotide sequence ID" value="NZ_AP023189.1"/>
</dbReference>
<dbReference type="EMBL" id="BQKM01000026">
    <property type="protein sequence ID" value="GJN56144.1"/>
    <property type="molecule type" value="Genomic_DNA"/>
</dbReference>
<dbReference type="AlphaFoldDB" id="A0A6J4E790"/>
<dbReference type="PANTHER" id="PTHR35936:SF6">
    <property type="entry name" value="AMINO ACID ABC TRANSPORTER SUBSTRATE-BINDING PAAT FAMILY PROTEIN"/>
    <property type="match status" value="1"/>
</dbReference>
<evidence type="ECO:0000313" key="3">
    <source>
        <dbReference type="EMBL" id="BCG25647.1"/>
    </source>
</evidence>
<name>A0A6J4E790_9PSED</name>
<reference evidence="3 5" key="1">
    <citation type="submission" date="2020-05" db="EMBL/GenBank/DDBJ databases">
        <title>Characterization of novel class B3 metallo-beta-lactamase from novel Pseudomonas species.</title>
        <authorList>
            <person name="Yamada K."/>
            <person name="Aoki K."/>
            <person name="Ishii Y."/>
        </authorList>
    </citation>
    <scope>NUCLEOTIDE SEQUENCE [LARGE SCALE GENOMIC DNA]</scope>
    <source>
        <strain evidence="3 5">TUM18999</strain>
        <strain evidence="4 6">TUM20286</strain>
    </source>
</reference>
<evidence type="ECO:0000313" key="5">
    <source>
        <dbReference type="Proteomes" id="UP000509383"/>
    </source>
</evidence>
<dbReference type="EMBL" id="AP023189">
    <property type="protein sequence ID" value="BCG25647.1"/>
    <property type="molecule type" value="Genomic_DNA"/>
</dbReference>
<dbReference type="KEGG" id="ptw:TUM18999_38380"/>
<dbReference type="Proteomes" id="UP000509383">
    <property type="component" value="Chromosome"/>
</dbReference>
<evidence type="ECO:0000256" key="2">
    <source>
        <dbReference type="SAM" id="SignalP"/>
    </source>
</evidence>
<feature type="signal peptide" evidence="2">
    <location>
        <begin position="1"/>
        <end position="18"/>
    </location>
</feature>
<keyword evidence="6" id="KW-1185">Reference proteome</keyword>
<evidence type="ECO:0000256" key="1">
    <source>
        <dbReference type="ARBA" id="ARBA00010333"/>
    </source>
</evidence>
<feature type="chain" id="PRO_5026844536" evidence="2">
    <location>
        <begin position="19"/>
        <end position="243"/>
    </location>
</feature>
<gene>
    <name evidence="3" type="ORF">TUM18999_38380</name>
    <name evidence="4" type="ORF">TUM20286_58960</name>
</gene>
<accession>A0A6J4E790</accession>
<sequence>MRPLLLFPLLVASALAFAEPAPLRFSAVDSWAMPVAQIEGNELTGGILFDIIQGLSRRLDRPLEVDVLPRTRVQLALEHGDIDVRCYVSPNWMGDLGVNYLWSEPILVQRDLLVSAPDNALPVDPQRLPAQNIGTVLGYAYPSLQQRFDNGTLQRDDARNQGLVLQKLGAGRYHYAVSSELALKWFNRGMPASERLAAVAVLEEEPVACLVRNAPEIPANEIVRALARMRTSGEIERIVSRYR</sequence>
<dbReference type="Proteomes" id="UP001054892">
    <property type="component" value="Unassembled WGS sequence"/>
</dbReference>
<evidence type="ECO:0000313" key="4">
    <source>
        <dbReference type="EMBL" id="GJN56144.1"/>
    </source>
</evidence>
<dbReference type="PANTHER" id="PTHR35936">
    <property type="entry name" value="MEMBRANE-BOUND LYTIC MUREIN TRANSGLYCOSYLASE F"/>
    <property type="match status" value="1"/>
</dbReference>
<organism evidence="3 5">
    <name type="scientific">Pseudomonas tohonis</name>
    <dbReference type="NCBI Taxonomy" id="2725477"/>
    <lineage>
        <taxon>Bacteria</taxon>
        <taxon>Pseudomonadati</taxon>
        <taxon>Pseudomonadota</taxon>
        <taxon>Gammaproteobacteria</taxon>
        <taxon>Pseudomonadales</taxon>
        <taxon>Pseudomonadaceae</taxon>
        <taxon>Pseudomonas</taxon>
    </lineage>
</organism>
<protein>
    <submittedName>
        <fullName evidence="3">Amino acid ABC transporter substrate-binding protein</fullName>
    </submittedName>
</protein>
<proteinExistence type="inferred from homology"/>
<comment type="similarity">
    <text evidence="1">Belongs to the bacterial solute-binding protein 3 family.</text>
</comment>
<keyword evidence="2" id="KW-0732">Signal</keyword>
<dbReference type="Gene3D" id="3.40.190.10">
    <property type="entry name" value="Periplasmic binding protein-like II"/>
    <property type="match status" value="2"/>
</dbReference>
<dbReference type="SUPFAM" id="SSF53850">
    <property type="entry name" value="Periplasmic binding protein-like II"/>
    <property type="match status" value="1"/>
</dbReference>